<evidence type="ECO:0000256" key="2">
    <source>
        <dbReference type="SAM" id="SignalP"/>
    </source>
</evidence>
<feature type="compositionally biased region" description="Low complexity" evidence="1">
    <location>
        <begin position="29"/>
        <end position="43"/>
    </location>
</feature>
<feature type="domain" description="Thioredoxin" evidence="3">
    <location>
        <begin position="62"/>
        <end position="198"/>
    </location>
</feature>
<evidence type="ECO:0000256" key="1">
    <source>
        <dbReference type="SAM" id="MobiDB-lite"/>
    </source>
</evidence>
<dbReference type="InterPro" id="IPR050553">
    <property type="entry name" value="Thioredoxin_ResA/DsbE_sf"/>
</dbReference>
<dbReference type="Gene3D" id="3.40.30.10">
    <property type="entry name" value="Glutaredoxin"/>
    <property type="match status" value="1"/>
</dbReference>
<feature type="chain" id="PRO_5046993639" evidence="2">
    <location>
        <begin position="24"/>
        <end position="199"/>
    </location>
</feature>
<comment type="caution">
    <text evidence="4">The sequence shown here is derived from an EMBL/GenBank/DDBJ whole genome shotgun (WGS) entry which is preliminary data.</text>
</comment>
<organism evidence="4 5">
    <name type="scientific">Planosporangium thailandense</name>
    <dbReference type="NCBI Taxonomy" id="765197"/>
    <lineage>
        <taxon>Bacteria</taxon>
        <taxon>Bacillati</taxon>
        <taxon>Actinomycetota</taxon>
        <taxon>Actinomycetes</taxon>
        <taxon>Micromonosporales</taxon>
        <taxon>Micromonosporaceae</taxon>
        <taxon>Planosporangium</taxon>
    </lineage>
</organism>
<dbReference type="EMBL" id="JAATVY010000049">
    <property type="protein sequence ID" value="NJC74204.1"/>
    <property type="molecule type" value="Genomic_DNA"/>
</dbReference>
<dbReference type="InterPro" id="IPR036249">
    <property type="entry name" value="Thioredoxin-like_sf"/>
</dbReference>
<dbReference type="InterPro" id="IPR013766">
    <property type="entry name" value="Thioredoxin_domain"/>
</dbReference>
<dbReference type="Pfam" id="PF00578">
    <property type="entry name" value="AhpC-TSA"/>
    <property type="match status" value="1"/>
</dbReference>
<dbReference type="PANTHER" id="PTHR42852">
    <property type="entry name" value="THIOL:DISULFIDE INTERCHANGE PROTEIN DSBE"/>
    <property type="match status" value="1"/>
</dbReference>
<gene>
    <name evidence="4" type="ORF">HC031_31485</name>
</gene>
<evidence type="ECO:0000313" key="5">
    <source>
        <dbReference type="Proteomes" id="UP000722989"/>
    </source>
</evidence>
<proteinExistence type="predicted"/>
<dbReference type="InterPro" id="IPR017937">
    <property type="entry name" value="Thioredoxin_CS"/>
</dbReference>
<keyword evidence="2" id="KW-0732">Signal</keyword>
<reference evidence="4 5" key="1">
    <citation type="submission" date="2020-03" db="EMBL/GenBank/DDBJ databases">
        <title>WGS of the type strain of Planosporangium spp.</title>
        <authorList>
            <person name="Thawai C."/>
        </authorList>
    </citation>
    <scope>NUCLEOTIDE SEQUENCE [LARGE SCALE GENOMIC DNA]</scope>
    <source>
        <strain evidence="4 5">TBRC 5610</strain>
    </source>
</reference>
<feature type="signal peptide" evidence="2">
    <location>
        <begin position="1"/>
        <end position="23"/>
    </location>
</feature>
<keyword evidence="5" id="KW-1185">Reference proteome</keyword>
<evidence type="ECO:0000313" key="4">
    <source>
        <dbReference type="EMBL" id="NJC74204.1"/>
    </source>
</evidence>
<dbReference type="PROSITE" id="PS51352">
    <property type="entry name" value="THIOREDOXIN_2"/>
    <property type="match status" value="1"/>
</dbReference>
<name>A0ABX0Y711_9ACTN</name>
<dbReference type="RefSeq" id="WP_167929107.1">
    <property type="nucleotide sequence ID" value="NZ_JAATVY010000049.1"/>
</dbReference>
<feature type="region of interest" description="Disordered" evidence="1">
    <location>
        <begin position="29"/>
        <end position="57"/>
    </location>
</feature>
<evidence type="ECO:0000259" key="3">
    <source>
        <dbReference type="PROSITE" id="PS51352"/>
    </source>
</evidence>
<sequence length="199" mass="20264">MRVRSLLPALAFTVLLGLAGCAAAPHRGAAPGGSVSSGSDSSGSGSGGAGSASAAGNGAGAPAAVPASLTFTATTLDGKRFDGTSLAGHPVVLWFWAPWCATCASEAQTLPDLATEYKGKVEIVGVAGMGQVKEMHQFVSDFDLGRMTHLSDDAGVVWKKFGVTEQSVYVLLDRRGKVVAKGWLDNQQIGDQMAKLAAA</sequence>
<dbReference type="PROSITE" id="PS51257">
    <property type="entry name" value="PROKAR_LIPOPROTEIN"/>
    <property type="match status" value="1"/>
</dbReference>
<dbReference type="Proteomes" id="UP000722989">
    <property type="component" value="Unassembled WGS sequence"/>
</dbReference>
<dbReference type="InterPro" id="IPR000866">
    <property type="entry name" value="AhpC/TSA"/>
</dbReference>
<dbReference type="PANTHER" id="PTHR42852:SF17">
    <property type="entry name" value="THIOREDOXIN-LIKE PROTEIN HI_1115"/>
    <property type="match status" value="1"/>
</dbReference>
<protein>
    <submittedName>
        <fullName evidence="4">Redoxin domain-containing protein</fullName>
    </submittedName>
</protein>
<dbReference type="PROSITE" id="PS00194">
    <property type="entry name" value="THIOREDOXIN_1"/>
    <property type="match status" value="1"/>
</dbReference>
<dbReference type="SUPFAM" id="SSF52833">
    <property type="entry name" value="Thioredoxin-like"/>
    <property type="match status" value="1"/>
</dbReference>
<accession>A0ABX0Y711</accession>